<organism evidence="1 2">
    <name type="scientific">Hyalomma asiaticum</name>
    <name type="common">Tick</name>
    <dbReference type="NCBI Taxonomy" id="266040"/>
    <lineage>
        <taxon>Eukaryota</taxon>
        <taxon>Metazoa</taxon>
        <taxon>Ecdysozoa</taxon>
        <taxon>Arthropoda</taxon>
        <taxon>Chelicerata</taxon>
        <taxon>Arachnida</taxon>
        <taxon>Acari</taxon>
        <taxon>Parasitiformes</taxon>
        <taxon>Ixodida</taxon>
        <taxon>Ixodoidea</taxon>
        <taxon>Ixodidae</taxon>
        <taxon>Hyalomminae</taxon>
        <taxon>Hyalomma</taxon>
    </lineage>
</organism>
<evidence type="ECO:0000313" key="2">
    <source>
        <dbReference type="Proteomes" id="UP000821845"/>
    </source>
</evidence>
<comment type="caution">
    <text evidence="1">The sequence shown here is derived from an EMBL/GenBank/DDBJ whole genome shotgun (WGS) entry which is preliminary data.</text>
</comment>
<reference evidence="1" key="1">
    <citation type="submission" date="2020-05" db="EMBL/GenBank/DDBJ databases">
        <title>Large-scale comparative analyses of tick genomes elucidate their genetic diversity and vector capacities.</title>
        <authorList>
            <person name="Jia N."/>
            <person name="Wang J."/>
            <person name="Shi W."/>
            <person name="Du L."/>
            <person name="Sun Y."/>
            <person name="Zhan W."/>
            <person name="Jiang J."/>
            <person name="Wang Q."/>
            <person name="Zhang B."/>
            <person name="Ji P."/>
            <person name="Sakyi L.B."/>
            <person name="Cui X."/>
            <person name="Yuan T."/>
            <person name="Jiang B."/>
            <person name="Yang W."/>
            <person name="Lam T.T.-Y."/>
            <person name="Chang Q."/>
            <person name="Ding S."/>
            <person name="Wang X."/>
            <person name="Zhu J."/>
            <person name="Ruan X."/>
            <person name="Zhao L."/>
            <person name="Wei J."/>
            <person name="Que T."/>
            <person name="Du C."/>
            <person name="Cheng J."/>
            <person name="Dai P."/>
            <person name="Han X."/>
            <person name="Huang E."/>
            <person name="Gao Y."/>
            <person name="Liu J."/>
            <person name="Shao H."/>
            <person name="Ye R."/>
            <person name="Li L."/>
            <person name="Wei W."/>
            <person name="Wang X."/>
            <person name="Wang C."/>
            <person name="Yang T."/>
            <person name="Huo Q."/>
            <person name="Li W."/>
            <person name="Guo W."/>
            <person name="Chen H."/>
            <person name="Zhou L."/>
            <person name="Ni X."/>
            <person name="Tian J."/>
            <person name="Zhou Y."/>
            <person name="Sheng Y."/>
            <person name="Liu T."/>
            <person name="Pan Y."/>
            <person name="Xia L."/>
            <person name="Li J."/>
            <person name="Zhao F."/>
            <person name="Cao W."/>
        </authorList>
    </citation>
    <scope>NUCLEOTIDE SEQUENCE</scope>
    <source>
        <strain evidence="1">Hyas-2018</strain>
    </source>
</reference>
<name>A0ACB7TF86_HYAAI</name>
<protein>
    <submittedName>
        <fullName evidence="1">Uncharacterized protein</fullName>
    </submittedName>
</protein>
<proteinExistence type="predicted"/>
<dbReference type="EMBL" id="CM023481">
    <property type="protein sequence ID" value="KAH6945826.1"/>
    <property type="molecule type" value="Genomic_DNA"/>
</dbReference>
<dbReference type="Proteomes" id="UP000821845">
    <property type="component" value="Chromosome 1"/>
</dbReference>
<evidence type="ECO:0000313" key="1">
    <source>
        <dbReference type="EMBL" id="KAH6945826.1"/>
    </source>
</evidence>
<sequence>MLTFNRAVEIALLSERAKLESESFANPVERIIRQESCQRDASGRSTDDSHYSNVAHPIYQSRPSLPHAR</sequence>
<accession>A0ACB7TF86</accession>
<gene>
    <name evidence="1" type="ORF">HPB50_010124</name>
</gene>
<keyword evidence="2" id="KW-1185">Reference proteome</keyword>